<protein>
    <submittedName>
        <fullName evidence="2">Uncharacterized protein</fullName>
    </submittedName>
</protein>
<name>A0A7K0CSX7_9ACTN</name>
<comment type="caution">
    <text evidence="2">The sequence shown here is derived from an EMBL/GenBank/DDBJ whole genome shotgun (WGS) entry which is preliminary data.</text>
</comment>
<reference evidence="2 3" key="1">
    <citation type="submission" date="2019-10" db="EMBL/GenBank/DDBJ databases">
        <title>Streptomyces smaragdinus sp. nov. and Streptomyces fabii sp. nov., isolated from the gut of fungus growing-termite Macrotermes natalensis.</title>
        <authorList>
            <person name="Schwitalla J."/>
            <person name="Benndorf R."/>
            <person name="Martin K."/>
            <person name="De Beer W."/>
            <person name="Kaster A.-K."/>
            <person name="Vollmers J."/>
            <person name="Poulsen M."/>
            <person name="Beemelmanns C."/>
        </authorList>
    </citation>
    <scope>NUCLEOTIDE SEQUENCE [LARGE SCALE GENOMIC DNA]</scope>
    <source>
        <strain evidence="2 3">RB5</strain>
    </source>
</reference>
<keyword evidence="1" id="KW-0472">Membrane</keyword>
<dbReference type="AlphaFoldDB" id="A0A7K0CSX7"/>
<sequence length="68" mass="7225">MELLARMTLTVASFLVVGSLLMLVTTKPHTPEHTITVVALIGGVAAMAAAVALIRFSHRRGRSPQEGK</sequence>
<evidence type="ECO:0000313" key="2">
    <source>
        <dbReference type="EMBL" id="MQY15834.1"/>
    </source>
</evidence>
<feature type="transmembrane region" description="Helical" evidence="1">
    <location>
        <begin position="37"/>
        <end position="56"/>
    </location>
</feature>
<evidence type="ECO:0000256" key="1">
    <source>
        <dbReference type="SAM" id="Phobius"/>
    </source>
</evidence>
<keyword evidence="1" id="KW-0812">Transmembrane</keyword>
<gene>
    <name evidence="2" type="ORF">SRB5_60250</name>
</gene>
<keyword evidence="1" id="KW-1133">Transmembrane helix</keyword>
<evidence type="ECO:0000313" key="3">
    <source>
        <dbReference type="Proteomes" id="UP000466345"/>
    </source>
</evidence>
<dbReference type="EMBL" id="WEGJ01000040">
    <property type="protein sequence ID" value="MQY15834.1"/>
    <property type="molecule type" value="Genomic_DNA"/>
</dbReference>
<keyword evidence="3" id="KW-1185">Reference proteome</keyword>
<accession>A0A7K0CSX7</accession>
<proteinExistence type="predicted"/>
<organism evidence="2 3">
    <name type="scientific">Streptomyces smaragdinus</name>
    <dbReference type="NCBI Taxonomy" id="2585196"/>
    <lineage>
        <taxon>Bacteria</taxon>
        <taxon>Bacillati</taxon>
        <taxon>Actinomycetota</taxon>
        <taxon>Actinomycetes</taxon>
        <taxon>Kitasatosporales</taxon>
        <taxon>Streptomycetaceae</taxon>
        <taxon>Streptomyces</taxon>
    </lineage>
</organism>
<feature type="transmembrane region" description="Helical" evidence="1">
    <location>
        <begin position="7"/>
        <end position="25"/>
    </location>
</feature>
<dbReference type="Proteomes" id="UP000466345">
    <property type="component" value="Unassembled WGS sequence"/>
</dbReference>